<dbReference type="SMART" id="SM01061">
    <property type="entry name" value="CAT_RBD"/>
    <property type="match status" value="1"/>
</dbReference>
<evidence type="ECO:0000313" key="4">
    <source>
        <dbReference type="Proteomes" id="UP000246036"/>
    </source>
</evidence>
<organism evidence="3 4">
    <name type="scientific">Lactobacillus kullabergensis</name>
    <dbReference type="NCBI Taxonomy" id="1218493"/>
    <lineage>
        <taxon>Bacteria</taxon>
        <taxon>Bacillati</taxon>
        <taxon>Bacillota</taxon>
        <taxon>Bacilli</taxon>
        <taxon>Lactobacillales</taxon>
        <taxon>Lactobacillaceae</taxon>
        <taxon>Lactobacillus</taxon>
    </lineage>
</organism>
<dbReference type="PANTHER" id="PTHR30185:SF15">
    <property type="entry name" value="CRYPTIC BETA-GLUCOSIDE BGL OPERON ANTITERMINATOR"/>
    <property type="match status" value="1"/>
</dbReference>
<dbReference type="Gene3D" id="1.10.1790.10">
    <property type="entry name" value="PRD domain"/>
    <property type="match status" value="2"/>
</dbReference>
<protein>
    <submittedName>
        <fullName evidence="3">Transcription antiterminator LicT</fullName>
    </submittedName>
</protein>
<dbReference type="InterPro" id="IPR004341">
    <property type="entry name" value="CAT_RNA-bd_dom"/>
</dbReference>
<dbReference type="SUPFAM" id="SSF50151">
    <property type="entry name" value="SacY-like RNA-binding domain"/>
    <property type="match status" value="1"/>
</dbReference>
<evidence type="ECO:0000313" key="3">
    <source>
        <dbReference type="EMBL" id="AWM74515.1"/>
    </source>
</evidence>
<dbReference type="InterPro" id="IPR050661">
    <property type="entry name" value="BglG_antiterminators"/>
</dbReference>
<keyword evidence="4" id="KW-1185">Reference proteome</keyword>
<dbReference type="Pfam" id="PF00874">
    <property type="entry name" value="PRD"/>
    <property type="match status" value="2"/>
</dbReference>
<sequence length="269" mass="30992">MQVIKKVNNNIAICLDNNNKELIAIGKGIGYPKTPYKIDDLSKIERTFYDIEPSYLELINTIPEQVMNVSIKVVDMVRTNIDKPISSNLVFTLADHINFTIKLVKKGMILPAPLKYDIQNLYPKEYELGEKALHIISKDLSVLLPRDEACNIALHFINAQAIDTSSHNNDHIIISDIVDIVSRYFKLYIDKTGFNYSRFVTHLQYLLKNKGDHKNISSVNKSMFKSVTKEYPDTFKCVEKISDYLTHQDIVLSDEEKLYLILHINRLRS</sequence>
<dbReference type="Gene3D" id="2.30.24.10">
    <property type="entry name" value="CAT RNA-binding domain"/>
    <property type="match status" value="1"/>
</dbReference>
<dbReference type="SUPFAM" id="SSF63520">
    <property type="entry name" value="PTS-regulatory domain, PRD"/>
    <property type="match status" value="2"/>
</dbReference>
<dbReference type="PROSITE" id="PS51372">
    <property type="entry name" value="PRD_2"/>
    <property type="match status" value="2"/>
</dbReference>
<dbReference type="InterPro" id="IPR036634">
    <property type="entry name" value="PRD_sf"/>
</dbReference>
<feature type="domain" description="PRD" evidence="2">
    <location>
        <begin position="168"/>
        <end position="269"/>
    </location>
</feature>
<dbReference type="RefSeq" id="WP_109585652.1">
    <property type="nucleotide sequence ID" value="NZ_CP029477.1"/>
</dbReference>
<dbReference type="InterPro" id="IPR036650">
    <property type="entry name" value="CAT_RNA-bd_dom_sf"/>
</dbReference>
<dbReference type="InterPro" id="IPR011608">
    <property type="entry name" value="PRD"/>
</dbReference>
<feature type="domain" description="PRD" evidence="2">
    <location>
        <begin position="61"/>
        <end position="166"/>
    </location>
</feature>
<dbReference type="EMBL" id="CP029477">
    <property type="protein sequence ID" value="AWM74515.1"/>
    <property type="molecule type" value="Genomic_DNA"/>
</dbReference>
<dbReference type="PANTHER" id="PTHR30185">
    <property type="entry name" value="CRYPTIC BETA-GLUCOSIDE BGL OPERON ANTITERMINATOR"/>
    <property type="match status" value="1"/>
</dbReference>
<gene>
    <name evidence="3" type="ORF">DKL58_00185</name>
</gene>
<dbReference type="Pfam" id="PF03123">
    <property type="entry name" value="CAT_RBD"/>
    <property type="match status" value="1"/>
</dbReference>
<keyword evidence="1" id="KW-0677">Repeat</keyword>
<proteinExistence type="predicted"/>
<evidence type="ECO:0000259" key="2">
    <source>
        <dbReference type="PROSITE" id="PS51372"/>
    </source>
</evidence>
<dbReference type="Proteomes" id="UP000246036">
    <property type="component" value="Chromosome"/>
</dbReference>
<name>A0ABM6VYC1_9LACO</name>
<evidence type="ECO:0000256" key="1">
    <source>
        <dbReference type="ARBA" id="ARBA00022737"/>
    </source>
</evidence>
<accession>A0ABM6VYC1</accession>
<reference evidence="3 4" key="1">
    <citation type="submission" date="2018-05" db="EMBL/GenBank/DDBJ databases">
        <title>Reference genomes for bee gut microbiota database.</title>
        <authorList>
            <person name="Ellegaard K.M."/>
        </authorList>
    </citation>
    <scope>NUCLEOTIDE SEQUENCE [LARGE SCALE GENOMIC DNA]</scope>
    <source>
        <strain evidence="3 4">ESL0186</strain>
    </source>
</reference>